<organism evidence="1 2">
    <name type="scientific">Amanita muscaria (strain Koide BX008)</name>
    <dbReference type="NCBI Taxonomy" id="946122"/>
    <lineage>
        <taxon>Eukaryota</taxon>
        <taxon>Fungi</taxon>
        <taxon>Dikarya</taxon>
        <taxon>Basidiomycota</taxon>
        <taxon>Agaricomycotina</taxon>
        <taxon>Agaricomycetes</taxon>
        <taxon>Agaricomycetidae</taxon>
        <taxon>Agaricales</taxon>
        <taxon>Pluteineae</taxon>
        <taxon>Amanitaceae</taxon>
        <taxon>Amanita</taxon>
    </lineage>
</organism>
<gene>
    <name evidence="1" type="ORF">M378DRAFT_98551</name>
</gene>
<dbReference type="Proteomes" id="UP000054549">
    <property type="component" value="Unassembled WGS sequence"/>
</dbReference>
<evidence type="ECO:0000313" key="2">
    <source>
        <dbReference type="Proteomes" id="UP000054549"/>
    </source>
</evidence>
<dbReference type="EMBL" id="KN818226">
    <property type="protein sequence ID" value="KIL69224.1"/>
    <property type="molecule type" value="Genomic_DNA"/>
</dbReference>
<dbReference type="AlphaFoldDB" id="A0A0C2TPS0"/>
<proteinExistence type="predicted"/>
<protein>
    <submittedName>
        <fullName evidence="1">Uncharacterized protein</fullName>
    </submittedName>
</protein>
<reference evidence="1 2" key="1">
    <citation type="submission" date="2014-04" db="EMBL/GenBank/DDBJ databases">
        <title>Evolutionary Origins and Diversification of the Mycorrhizal Mutualists.</title>
        <authorList>
            <consortium name="DOE Joint Genome Institute"/>
            <consortium name="Mycorrhizal Genomics Consortium"/>
            <person name="Kohler A."/>
            <person name="Kuo A."/>
            <person name="Nagy L.G."/>
            <person name="Floudas D."/>
            <person name="Copeland A."/>
            <person name="Barry K.W."/>
            <person name="Cichocki N."/>
            <person name="Veneault-Fourrey C."/>
            <person name="LaButti K."/>
            <person name="Lindquist E.A."/>
            <person name="Lipzen A."/>
            <person name="Lundell T."/>
            <person name="Morin E."/>
            <person name="Murat C."/>
            <person name="Riley R."/>
            <person name="Ohm R."/>
            <person name="Sun H."/>
            <person name="Tunlid A."/>
            <person name="Henrissat B."/>
            <person name="Grigoriev I.V."/>
            <person name="Hibbett D.S."/>
            <person name="Martin F."/>
        </authorList>
    </citation>
    <scope>NUCLEOTIDE SEQUENCE [LARGE SCALE GENOMIC DNA]</scope>
    <source>
        <strain evidence="1 2">Koide BX008</strain>
    </source>
</reference>
<name>A0A0C2TPS0_AMAMK</name>
<accession>A0A0C2TPS0</accession>
<evidence type="ECO:0000313" key="1">
    <source>
        <dbReference type="EMBL" id="KIL69224.1"/>
    </source>
</evidence>
<dbReference type="HOGENOM" id="CLU_3068168_0_0_1"/>
<sequence length="53" mass="6022">MGTWLNQVQPTYIWNARSLHSGALHTIEGVKTLLSELLYQSFPHTLSGNQPER</sequence>
<keyword evidence="2" id="KW-1185">Reference proteome</keyword>
<dbReference type="InParanoid" id="A0A0C2TPS0"/>